<comment type="caution">
    <text evidence="1">The sequence shown here is derived from an EMBL/GenBank/DDBJ whole genome shotgun (WGS) entry which is preliminary data.</text>
</comment>
<evidence type="ECO:0000313" key="2">
    <source>
        <dbReference type="Proteomes" id="UP001061999"/>
    </source>
</evidence>
<dbReference type="GO" id="GO:0016787">
    <property type="term" value="F:hydrolase activity"/>
    <property type="evidence" value="ECO:0007669"/>
    <property type="project" value="UniProtKB-KW"/>
</dbReference>
<sequence>MTSAPKVNFAVTPLLRIAYEEHGPANGEPIILLHGFPYDPRAFDEVAPVLA</sequence>
<gene>
    <name evidence="1" type="ORF">OC610_28435</name>
</gene>
<dbReference type="EMBL" id="JAOSHO010000970">
    <property type="protein sequence ID" value="MCW1248379.1"/>
    <property type="molecule type" value="Genomic_DNA"/>
</dbReference>
<protein>
    <submittedName>
        <fullName evidence="1">Alpha/beta hydrolase</fullName>
    </submittedName>
</protein>
<evidence type="ECO:0000313" key="1">
    <source>
        <dbReference type="EMBL" id="MCW1248379.1"/>
    </source>
</evidence>
<keyword evidence="1" id="KW-0378">Hydrolase</keyword>
<reference evidence="1" key="1">
    <citation type="submission" date="2022-07" db="EMBL/GenBank/DDBJ databases">
        <title>Pseudomonas agronomica sp. nov.: a novel bacterium with biotechnological application in the synthesis of biofertilizers from valorized agricultural residues.</title>
        <authorList>
            <person name="Robas M."/>
            <person name="Fernandez V.M."/>
            <person name="Luna L."/>
            <person name="Provanza A."/>
            <person name="Jimenez P.A."/>
        </authorList>
    </citation>
    <scope>NUCLEOTIDE SEQUENCE</scope>
    <source>
        <strain evidence="1">SAICEU22T</strain>
    </source>
</reference>
<proteinExistence type="predicted"/>
<name>A0ABT3FHQ1_9PSED</name>
<keyword evidence="2" id="KW-1185">Reference proteome</keyword>
<dbReference type="Proteomes" id="UP001061999">
    <property type="component" value="Unassembled WGS sequence"/>
</dbReference>
<dbReference type="RefSeq" id="WP_408636678.1">
    <property type="nucleotide sequence ID" value="NZ_JAOSHO010000970.1"/>
</dbReference>
<organism evidence="1 2">
    <name type="scientific">Pseudomonas agronomica</name>
    <dbReference type="NCBI Taxonomy" id="2979328"/>
    <lineage>
        <taxon>Bacteria</taxon>
        <taxon>Pseudomonadati</taxon>
        <taxon>Pseudomonadota</taxon>
        <taxon>Gammaproteobacteria</taxon>
        <taxon>Pseudomonadales</taxon>
        <taxon>Pseudomonadaceae</taxon>
        <taxon>Pseudomonas</taxon>
    </lineage>
</organism>
<dbReference type="SUPFAM" id="SSF53474">
    <property type="entry name" value="alpha/beta-Hydrolases"/>
    <property type="match status" value="1"/>
</dbReference>
<accession>A0ABT3FHQ1</accession>
<feature type="non-terminal residue" evidence="1">
    <location>
        <position position="51"/>
    </location>
</feature>
<dbReference type="InterPro" id="IPR029058">
    <property type="entry name" value="AB_hydrolase_fold"/>
</dbReference>
<dbReference type="Gene3D" id="3.40.50.1820">
    <property type="entry name" value="alpha/beta hydrolase"/>
    <property type="match status" value="1"/>
</dbReference>